<dbReference type="PANTHER" id="PTHR11934">
    <property type="entry name" value="RIBOSE-5-PHOSPHATE ISOMERASE"/>
    <property type="match status" value="1"/>
</dbReference>
<dbReference type="InterPro" id="IPR004788">
    <property type="entry name" value="Ribose5P_isomerase_type_A"/>
</dbReference>
<organism evidence="6 7">
    <name type="scientific">Steinernema carpocapsae</name>
    <name type="common">Entomopathogenic nematode</name>
    <dbReference type="NCBI Taxonomy" id="34508"/>
    <lineage>
        <taxon>Eukaryota</taxon>
        <taxon>Metazoa</taxon>
        <taxon>Ecdysozoa</taxon>
        <taxon>Nematoda</taxon>
        <taxon>Chromadorea</taxon>
        <taxon>Rhabditida</taxon>
        <taxon>Tylenchina</taxon>
        <taxon>Panagrolaimomorpha</taxon>
        <taxon>Strongyloidoidea</taxon>
        <taxon>Steinernematidae</taxon>
        <taxon>Steinernema</taxon>
    </lineage>
</organism>
<dbReference type="AlphaFoldDB" id="A0A4U5M709"/>
<evidence type="ECO:0000256" key="5">
    <source>
        <dbReference type="ARBA" id="ARBA00029734"/>
    </source>
</evidence>
<comment type="pathway">
    <text evidence="1">Carbohydrate degradation; pentose phosphate pathway; D-ribose 5-phosphate from D-ribulose 5-phosphate (non-oxidative stage): step 1/1.</text>
</comment>
<dbReference type="OrthoDB" id="5819397at2759"/>
<dbReference type="GO" id="GO:0006014">
    <property type="term" value="P:D-ribose metabolic process"/>
    <property type="evidence" value="ECO:0007669"/>
    <property type="project" value="TreeGrafter"/>
</dbReference>
<name>A0A4U5M709_STECR</name>
<protein>
    <recommendedName>
        <fullName evidence="3">ribose-5-phosphate isomerase</fullName>
        <ecNumber evidence="3">5.3.1.6</ecNumber>
    </recommendedName>
    <alternativeName>
        <fullName evidence="5">Phosphoriboisomerase</fullName>
    </alternativeName>
</protein>
<gene>
    <name evidence="6" type="ORF">L596_025169</name>
</gene>
<dbReference type="PANTHER" id="PTHR11934:SF0">
    <property type="entry name" value="RIBOSE-5-PHOSPHATE ISOMERASE"/>
    <property type="match status" value="1"/>
</dbReference>
<evidence type="ECO:0000256" key="2">
    <source>
        <dbReference type="ARBA" id="ARBA00008088"/>
    </source>
</evidence>
<comment type="caution">
    <text evidence="6">The sequence shown here is derived from an EMBL/GenBank/DDBJ whole genome shotgun (WGS) entry which is preliminary data.</text>
</comment>
<dbReference type="GO" id="GO:0009052">
    <property type="term" value="P:pentose-phosphate shunt, non-oxidative branch"/>
    <property type="evidence" value="ECO:0007669"/>
    <property type="project" value="InterPro"/>
</dbReference>
<evidence type="ECO:0000256" key="3">
    <source>
        <dbReference type="ARBA" id="ARBA00011959"/>
    </source>
</evidence>
<dbReference type="Gene3D" id="3.40.50.1360">
    <property type="match status" value="1"/>
</dbReference>
<proteinExistence type="inferred from homology"/>
<evidence type="ECO:0000256" key="4">
    <source>
        <dbReference type="ARBA" id="ARBA00023235"/>
    </source>
</evidence>
<dbReference type="SUPFAM" id="SSF100950">
    <property type="entry name" value="NagB/RpiA/CoA transferase-like"/>
    <property type="match status" value="1"/>
</dbReference>
<dbReference type="UniPathway" id="UPA00115">
    <property type="reaction ID" value="UER00412"/>
</dbReference>
<dbReference type="GO" id="GO:0004751">
    <property type="term" value="F:ribose-5-phosphate isomerase activity"/>
    <property type="evidence" value="ECO:0007669"/>
    <property type="project" value="UniProtKB-EC"/>
</dbReference>
<dbReference type="EC" id="5.3.1.6" evidence="3"/>
<evidence type="ECO:0000313" key="7">
    <source>
        <dbReference type="Proteomes" id="UP000298663"/>
    </source>
</evidence>
<keyword evidence="7" id="KW-1185">Reference proteome</keyword>
<reference evidence="6 7" key="2">
    <citation type="journal article" date="2019" name="G3 (Bethesda)">
        <title>Hybrid Assembly of the Genome of the Entomopathogenic Nematode Steinernema carpocapsae Identifies the X-Chromosome.</title>
        <authorList>
            <person name="Serra L."/>
            <person name="Macchietto M."/>
            <person name="Macias-Munoz A."/>
            <person name="McGill C.J."/>
            <person name="Rodriguez I.M."/>
            <person name="Rodriguez B."/>
            <person name="Murad R."/>
            <person name="Mortazavi A."/>
        </authorList>
    </citation>
    <scope>NUCLEOTIDE SEQUENCE [LARGE SCALE GENOMIC DNA]</scope>
    <source>
        <strain evidence="6 7">ALL</strain>
    </source>
</reference>
<dbReference type="InterPro" id="IPR037171">
    <property type="entry name" value="NagB/RpiA_transferase-like"/>
</dbReference>
<reference evidence="6 7" key="1">
    <citation type="journal article" date="2015" name="Genome Biol.">
        <title>Comparative genomics of Steinernema reveals deeply conserved gene regulatory networks.</title>
        <authorList>
            <person name="Dillman A.R."/>
            <person name="Macchietto M."/>
            <person name="Porter C.F."/>
            <person name="Rogers A."/>
            <person name="Williams B."/>
            <person name="Antoshechkin I."/>
            <person name="Lee M.M."/>
            <person name="Goodwin Z."/>
            <person name="Lu X."/>
            <person name="Lewis E.E."/>
            <person name="Goodrich-Blair H."/>
            <person name="Stock S.P."/>
            <person name="Adams B.J."/>
            <person name="Sternberg P.W."/>
            <person name="Mortazavi A."/>
        </authorList>
    </citation>
    <scope>NUCLEOTIDE SEQUENCE [LARGE SCALE GENOMIC DNA]</scope>
    <source>
        <strain evidence="6 7">ALL</strain>
    </source>
</reference>
<comment type="similarity">
    <text evidence="2">Belongs to the ribose 5-phosphate isomerase family.</text>
</comment>
<evidence type="ECO:0000313" key="6">
    <source>
        <dbReference type="EMBL" id="TKR64679.1"/>
    </source>
</evidence>
<sequence>MSSSTLLLHSLRRLDFVPKCRPFLLISRNMSGMSEIEKAKKHAAFQCASENVASGAKIGVGSGSTVKYFVQYLKENYAEKKLADIVCVPTSFQKVSDRKRNGRRKLPTLSPEGLKNVSQLRHFAFW</sequence>
<accession>A0A4U5M709</accession>
<keyword evidence="4" id="KW-0413">Isomerase</keyword>
<evidence type="ECO:0000256" key="1">
    <source>
        <dbReference type="ARBA" id="ARBA00004988"/>
    </source>
</evidence>
<dbReference type="Proteomes" id="UP000298663">
    <property type="component" value="Unassembled WGS sequence"/>
</dbReference>
<dbReference type="GO" id="GO:0005737">
    <property type="term" value="C:cytoplasm"/>
    <property type="evidence" value="ECO:0007669"/>
    <property type="project" value="TreeGrafter"/>
</dbReference>
<dbReference type="EMBL" id="AZBU02000009">
    <property type="protein sequence ID" value="TKR64679.1"/>
    <property type="molecule type" value="Genomic_DNA"/>
</dbReference>
<dbReference type="STRING" id="34508.A0A4U5M709"/>